<feature type="non-terminal residue" evidence="2">
    <location>
        <position position="1"/>
    </location>
</feature>
<feature type="region of interest" description="Disordered" evidence="1">
    <location>
        <begin position="1"/>
        <end position="40"/>
    </location>
</feature>
<dbReference type="EMBL" id="BARV01010188">
    <property type="protein sequence ID" value="GAI09119.1"/>
    <property type="molecule type" value="Genomic_DNA"/>
</dbReference>
<proteinExistence type="predicted"/>
<organism evidence="2">
    <name type="scientific">marine sediment metagenome</name>
    <dbReference type="NCBI Taxonomy" id="412755"/>
    <lineage>
        <taxon>unclassified sequences</taxon>
        <taxon>metagenomes</taxon>
        <taxon>ecological metagenomes</taxon>
    </lineage>
</organism>
<protein>
    <submittedName>
        <fullName evidence="2">Uncharacterized protein</fullName>
    </submittedName>
</protein>
<feature type="compositionally biased region" description="Basic and acidic residues" evidence="1">
    <location>
        <begin position="31"/>
        <end position="40"/>
    </location>
</feature>
<reference evidence="2" key="1">
    <citation type="journal article" date="2014" name="Front. Microbiol.">
        <title>High frequency of phylogenetically diverse reductive dehalogenase-homologous genes in deep subseafloor sedimentary metagenomes.</title>
        <authorList>
            <person name="Kawai M."/>
            <person name="Futagami T."/>
            <person name="Toyoda A."/>
            <person name="Takaki Y."/>
            <person name="Nishi S."/>
            <person name="Hori S."/>
            <person name="Arai W."/>
            <person name="Tsubouchi T."/>
            <person name="Morono Y."/>
            <person name="Uchiyama I."/>
            <person name="Ito T."/>
            <person name="Fujiyama A."/>
            <person name="Inagaki F."/>
            <person name="Takami H."/>
        </authorList>
    </citation>
    <scope>NUCLEOTIDE SEQUENCE</scope>
    <source>
        <strain evidence="2">Expedition CK06-06</strain>
    </source>
</reference>
<evidence type="ECO:0000313" key="2">
    <source>
        <dbReference type="EMBL" id="GAI09119.1"/>
    </source>
</evidence>
<evidence type="ECO:0000256" key="1">
    <source>
        <dbReference type="SAM" id="MobiDB-lite"/>
    </source>
</evidence>
<sequence length="40" mass="4348">VVGPGEGARAREVYGNVETAGNIESMEQDNPEDKGEWEKV</sequence>
<comment type="caution">
    <text evidence="2">The sequence shown here is derived from an EMBL/GenBank/DDBJ whole genome shotgun (WGS) entry which is preliminary data.</text>
</comment>
<accession>X1MRW4</accession>
<name>X1MRW4_9ZZZZ</name>
<dbReference type="AlphaFoldDB" id="X1MRW4"/>
<gene>
    <name evidence="2" type="ORF">S06H3_19814</name>
</gene>